<dbReference type="GO" id="GO:0015631">
    <property type="term" value="F:tubulin binding"/>
    <property type="evidence" value="ECO:0007669"/>
    <property type="project" value="EnsemblFungi"/>
</dbReference>
<dbReference type="eggNOG" id="KOG3048">
    <property type="taxonomic scope" value="Eukaryota"/>
</dbReference>
<dbReference type="Gene3D" id="1.10.287.370">
    <property type="match status" value="1"/>
</dbReference>
<dbReference type="GO" id="GO:0032153">
    <property type="term" value="C:cell division site"/>
    <property type="evidence" value="ECO:0007669"/>
    <property type="project" value="EnsemblFungi"/>
</dbReference>
<evidence type="ECO:0000313" key="3">
    <source>
        <dbReference type="EMBL" id="CCF60821.1"/>
    </source>
</evidence>
<keyword evidence="2" id="KW-0143">Chaperone</keyword>
<gene>
    <name evidence="3" type="primary">KAFR0L02100</name>
    <name evidence="3" type="ORF">KAFR_0L02100</name>
</gene>
<dbReference type="GO" id="GO:1990113">
    <property type="term" value="P:RNA polymerase I assembly"/>
    <property type="evidence" value="ECO:0007669"/>
    <property type="project" value="TreeGrafter"/>
</dbReference>
<dbReference type="GO" id="GO:1990115">
    <property type="term" value="P:RNA polymerase III assembly"/>
    <property type="evidence" value="ECO:0007669"/>
    <property type="project" value="TreeGrafter"/>
</dbReference>
<dbReference type="GO" id="GO:0032968">
    <property type="term" value="P:positive regulation of transcription elongation by RNA polymerase II"/>
    <property type="evidence" value="ECO:0007669"/>
    <property type="project" value="EnsemblFungi"/>
</dbReference>
<dbReference type="HOGENOM" id="CLU_091867_0_2_1"/>
<dbReference type="InterPro" id="IPR004127">
    <property type="entry name" value="Prefoldin_subunit_alpha"/>
</dbReference>
<keyword evidence="4" id="KW-1185">Reference proteome</keyword>
<dbReference type="Proteomes" id="UP000005220">
    <property type="component" value="Chromosome 12"/>
</dbReference>
<evidence type="ECO:0008006" key="5">
    <source>
        <dbReference type="Google" id="ProtNLM"/>
    </source>
</evidence>
<dbReference type="GO" id="GO:1990114">
    <property type="term" value="P:RNA polymerase II core complex assembly"/>
    <property type="evidence" value="ECO:0007669"/>
    <property type="project" value="TreeGrafter"/>
</dbReference>
<reference evidence="3 4" key="1">
    <citation type="journal article" date="2011" name="Proc. Natl. Acad. Sci. U.S.A.">
        <title>Evolutionary erosion of yeast sex chromosomes by mating-type switching accidents.</title>
        <authorList>
            <person name="Gordon J.L."/>
            <person name="Armisen D."/>
            <person name="Proux-Wera E."/>
            <person name="Oheigeartaigh S.S."/>
            <person name="Byrne K.P."/>
            <person name="Wolfe K.H."/>
        </authorList>
    </citation>
    <scope>NUCLEOTIDE SEQUENCE [LARGE SCALE GENOMIC DNA]</scope>
    <source>
        <strain evidence="4">ATCC 22294 / BCRC 22015 / CBS 2517 / CECT 1963 / NBRC 1671 / NRRL Y-8276</strain>
    </source>
</reference>
<dbReference type="GeneID" id="13887028"/>
<dbReference type="FunCoup" id="H2B2H1">
    <property type="interactions" value="1134"/>
</dbReference>
<dbReference type="EMBL" id="HE650832">
    <property type="protein sequence ID" value="CCF60821.1"/>
    <property type="molecule type" value="Genomic_DNA"/>
</dbReference>
<evidence type="ECO:0000256" key="2">
    <source>
        <dbReference type="ARBA" id="ARBA00023186"/>
    </source>
</evidence>
<dbReference type="OrthoDB" id="10267474at2759"/>
<dbReference type="RefSeq" id="XP_003959956.1">
    <property type="nucleotide sequence ID" value="XM_003959907.1"/>
</dbReference>
<proteinExistence type="inferred from homology"/>
<dbReference type="FunFam" id="1.10.287.370:FF:000004">
    <property type="entry name" value="Probable prefoldin subunit 5"/>
    <property type="match status" value="1"/>
</dbReference>
<accession>H2B2H1</accession>
<dbReference type="CDD" id="cd23157">
    <property type="entry name" value="Prefoldin_5"/>
    <property type="match status" value="1"/>
</dbReference>
<dbReference type="STRING" id="1071382.H2B2H1"/>
<dbReference type="AlphaFoldDB" id="H2B2H1"/>
<dbReference type="GO" id="GO:0016272">
    <property type="term" value="C:prefoldin complex"/>
    <property type="evidence" value="ECO:0007669"/>
    <property type="project" value="EnsemblFungi"/>
</dbReference>
<comment type="similarity">
    <text evidence="1">Belongs to the prefoldin subunit alpha family.</text>
</comment>
<dbReference type="GO" id="GO:0007021">
    <property type="term" value="P:tubulin complex assembly"/>
    <property type="evidence" value="ECO:0007669"/>
    <property type="project" value="EnsemblFungi"/>
</dbReference>
<name>H2B2H1_KAZAF</name>
<dbReference type="SUPFAM" id="SSF46579">
    <property type="entry name" value="Prefoldin"/>
    <property type="match status" value="1"/>
</dbReference>
<dbReference type="GO" id="GO:0051082">
    <property type="term" value="F:unfolded protein binding"/>
    <property type="evidence" value="ECO:0007669"/>
    <property type="project" value="InterPro"/>
</dbReference>
<dbReference type="PANTHER" id="PTHR12674:SF2">
    <property type="entry name" value="PREFOLDIN SUBUNIT 5"/>
    <property type="match status" value="1"/>
</dbReference>
<dbReference type="PANTHER" id="PTHR12674">
    <property type="entry name" value="PREFOLDIN SUBUNIT 5"/>
    <property type="match status" value="1"/>
</dbReference>
<sequence length="156" mass="17540">MSSQKIDLSQLNPEQLNAVKQQFDQELQHFSQSLQALVVAKNKFIECIADVKSISKPENNEQPLLIPASASLYISGTIKDNSKFMVDIGTGYYVEKNAEEAVAFYQKKVDKLNQESIQIQNIIKEKSQSSMAIENQIRQTAIKLHHDRATQASTQA</sequence>
<dbReference type="GO" id="GO:0006457">
    <property type="term" value="P:protein folding"/>
    <property type="evidence" value="ECO:0007669"/>
    <property type="project" value="InterPro"/>
</dbReference>
<dbReference type="InterPro" id="IPR011599">
    <property type="entry name" value="PFD_alpha_archaea"/>
</dbReference>
<dbReference type="NCBIfam" id="TIGR00293">
    <property type="entry name" value="prefoldin subunit alpha"/>
    <property type="match status" value="1"/>
</dbReference>
<dbReference type="Pfam" id="PF02996">
    <property type="entry name" value="Prefoldin"/>
    <property type="match status" value="1"/>
</dbReference>
<evidence type="ECO:0000313" key="4">
    <source>
        <dbReference type="Proteomes" id="UP000005220"/>
    </source>
</evidence>
<protein>
    <recommendedName>
        <fullName evidence="5">Prefoldin subunit 5</fullName>
    </recommendedName>
</protein>
<evidence type="ECO:0000256" key="1">
    <source>
        <dbReference type="ARBA" id="ARBA00010048"/>
    </source>
</evidence>
<dbReference type="InParanoid" id="H2B2H1"/>
<dbReference type="InterPro" id="IPR009053">
    <property type="entry name" value="Prefoldin"/>
</dbReference>
<organism evidence="3 4">
    <name type="scientific">Kazachstania africana (strain ATCC 22294 / BCRC 22015 / CBS 2517 / CECT 1963 / NBRC 1671 / NRRL Y-8276)</name>
    <name type="common">Yeast</name>
    <name type="synonym">Kluyveromyces africanus</name>
    <dbReference type="NCBI Taxonomy" id="1071382"/>
    <lineage>
        <taxon>Eukaryota</taxon>
        <taxon>Fungi</taxon>
        <taxon>Dikarya</taxon>
        <taxon>Ascomycota</taxon>
        <taxon>Saccharomycotina</taxon>
        <taxon>Saccharomycetes</taxon>
        <taxon>Saccharomycetales</taxon>
        <taxon>Saccharomycetaceae</taxon>
        <taxon>Kazachstania</taxon>
    </lineage>
</organism>
<dbReference type="KEGG" id="kaf:KAFR_0L02100"/>
<dbReference type="GO" id="GO:0005737">
    <property type="term" value="C:cytoplasm"/>
    <property type="evidence" value="ECO:0007669"/>
    <property type="project" value="EnsemblFungi"/>
</dbReference>
<dbReference type="GO" id="GO:0051286">
    <property type="term" value="C:cell tip"/>
    <property type="evidence" value="ECO:0007669"/>
    <property type="project" value="EnsemblFungi"/>
</dbReference>